<name>A0A699HDS5_TANCI</name>
<sequence length="73" mass="8917">MYADIKPGSTTSFHTSLKLSRLWMLRFFERKEQNGRWGNRSEWVRFEMIMFLEEGNGDIPQIQKNFHISYWDK</sequence>
<evidence type="ECO:0000313" key="1">
    <source>
        <dbReference type="EMBL" id="GEY11526.1"/>
    </source>
</evidence>
<gene>
    <name evidence="1" type="ORF">Tci_383500</name>
</gene>
<reference evidence="1" key="1">
    <citation type="journal article" date="2019" name="Sci. Rep.">
        <title>Draft genome of Tanacetum cinerariifolium, the natural source of mosquito coil.</title>
        <authorList>
            <person name="Yamashiro T."/>
            <person name="Shiraishi A."/>
            <person name="Satake H."/>
            <person name="Nakayama K."/>
        </authorList>
    </citation>
    <scope>NUCLEOTIDE SEQUENCE</scope>
</reference>
<accession>A0A699HDS5</accession>
<proteinExistence type="predicted"/>
<dbReference type="EMBL" id="BKCJ010152949">
    <property type="protein sequence ID" value="GEY11526.1"/>
    <property type="molecule type" value="Genomic_DNA"/>
</dbReference>
<comment type="caution">
    <text evidence="1">The sequence shown here is derived from an EMBL/GenBank/DDBJ whole genome shotgun (WGS) entry which is preliminary data.</text>
</comment>
<protein>
    <submittedName>
        <fullName evidence="1">Uncharacterized protein</fullName>
    </submittedName>
</protein>
<organism evidence="1">
    <name type="scientific">Tanacetum cinerariifolium</name>
    <name type="common">Dalmatian daisy</name>
    <name type="synonym">Chrysanthemum cinerariifolium</name>
    <dbReference type="NCBI Taxonomy" id="118510"/>
    <lineage>
        <taxon>Eukaryota</taxon>
        <taxon>Viridiplantae</taxon>
        <taxon>Streptophyta</taxon>
        <taxon>Embryophyta</taxon>
        <taxon>Tracheophyta</taxon>
        <taxon>Spermatophyta</taxon>
        <taxon>Magnoliopsida</taxon>
        <taxon>eudicotyledons</taxon>
        <taxon>Gunneridae</taxon>
        <taxon>Pentapetalae</taxon>
        <taxon>asterids</taxon>
        <taxon>campanulids</taxon>
        <taxon>Asterales</taxon>
        <taxon>Asteraceae</taxon>
        <taxon>Asteroideae</taxon>
        <taxon>Anthemideae</taxon>
        <taxon>Anthemidinae</taxon>
        <taxon>Tanacetum</taxon>
    </lineage>
</organism>
<dbReference type="AlphaFoldDB" id="A0A699HDS5"/>